<reference evidence="3" key="1">
    <citation type="submission" date="2020-01" db="EMBL/GenBank/DDBJ databases">
        <title>Sphingomonas sp. strain CSW-10.</title>
        <authorList>
            <person name="Chen W.-M."/>
        </authorList>
    </citation>
    <scope>NUCLEOTIDE SEQUENCE [LARGE SCALE GENOMIC DNA]</scope>
    <source>
        <strain evidence="3">CCP-1</strain>
    </source>
</reference>
<keyword evidence="1" id="KW-0732">Signal</keyword>
<comment type="caution">
    <text evidence="2">The sequence shown here is derived from an EMBL/GenBank/DDBJ whole genome shotgun (WGS) entry which is preliminary data.</text>
</comment>
<name>A0ABW9Y796_9RHOB</name>
<dbReference type="PROSITE" id="PS51257">
    <property type="entry name" value="PROKAR_LIPOPROTEIN"/>
    <property type="match status" value="1"/>
</dbReference>
<evidence type="ECO:0008006" key="4">
    <source>
        <dbReference type="Google" id="ProtNLM"/>
    </source>
</evidence>
<evidence type="ECO:0000256" key="1">
    <source>
        <dbReference type="SAM" id="SignalP"/>
    </source>
</evidence>
<proteinExistence type="predicted"/>
<feature type="signal peptide" evidence="1">
    <location>
        <begin position="1"/>
        <end position="20"/>
    </location>
</feature>
<protein>
    <recommendedName>
        <fullName evidence="4">Lipoprotein</fullName>
    </recommendedName>
</protein>
<sequence length="147" mass="15489">MHRSLALLSLVLLTACGASKEMQLYPTAGPLFAELPPPVIRATATNSNDNSGELRFRIPKGPRCTGTWTTVAPTVVTRERGINLSIRDLGGRLGRDRETVAGVNSGELYAVCKDGTIVQGTFVMGSGTTSGTGTATDTLGNSYKVLF</sequence>
<dbReference type="EMBL" id="JAAATW010000003">
    <property type="protein sequence ID" value="NBE08436.1"/>
    <property type="molecule type" value="Genomic_DNA"/>
</dbReference>
<feature type="chain" id="PRO_5046167550" description="Lipoprotein" evidence="1">
    <location>
        <begin position="21"/>
        <end position="147"/>
    </location>
</feature>
<evidence type="ECO:0000313" key="3">
    <source>
        <dbReference type="Proteomes" id="UP001517376"/>
    </source>
</evidence>
<dbReference type="RefSeq" id="WP_161767497.1">
    <property type="nucleotide sequence ID" value="NZ_JAAATW010000003.1"/>
</dbReference>
<accession>A0ABW9Y796</accession>
<evidence type="ECO:0000313" key="2">
    <source>
        <dbReference type="EMBL" id="NBE08436.1"/>
    </source>
</evidence>
<keyword evidence="3" id="KW-1185">Reference proteome</keyword>
<organism evidence="2 3">
    <name type="scientific">Paragemmobacter ruber</name>
    <dbReference type="NCBI Taxonomy" id="1985673"/>
    <lineage>
        <taxon>Bacteria</taxon>
        <taxon>Pseudomonadati</taxon>
        <taxon>Pseudomonadota</taxon>
        <taxon>Alphaproteobacteria</taxon>
        <taxon>Rhodobacterales</taxon>
        <taxon>Paracoccaceae</taxon>
        <taxon>Paragemmobacter</taxon>
    </lineage>
</organism>
<dbReference type="Proteomes" id="UP001517376">
    <property type="component" value="Unassembled WGS sequence"/>
</dbReference>
<gene>
    <name evidence="2" type="ORF">GU920_12890</name>
</gene>